<feature type="compositionally biased region" description="Low complexity" evidence="1">
    <location>
        <begin position="1"/>
        <end position="11"/>
    </location>
</feature>
<protein>
    <submittedName>
        <fullName evidence="2">Uncharacterized protein</fullName>
    </submittedName>
</protein>
<keyword evidence="3" id="KW-1185">Reference proteome</keyword>
<comment type="caution">
    <text evidence="2">The sequence shown here is derived from an EMBL/GenBank/DDBJ whole genome shotgun (WGS) entry which is preliminary data.</text>
</comment>
<accession>A0ABX0SZG4</accession>
<feature type="region of interest" description="Disordered" evidence="1">
    <location>
        <begin position="1"/>
        <end position="35"/>
    </location>
</feature>
<dbReference type="Proteomes" id="UP000754495">
    <property type="component" value="Unassembled WGS sequence"/>
</dbReference>
<name>A0ABX0SZG4_9PSEU</name>
<organism evidence="2 3">
    <name type="scientific">Amycolatopsis viridis</name>
    <dbReference type="NCBI Taxonomy" id="185678"/>
    <lineage>
        <taxon>Bacteria</taxon>
        <taxon>Bacillati</taxon>
        <taxon>Actinomycetota</taxon>
        <taxon>Actinomycetes</taxon>
        <taxon>Pseudonocardiales</taxon>
        <taxon>Pseudonocardiaceae</taxon>
        <taxon>Amycolatopsis</taxon>
    </lineage>
</organism>
<dbReference type="EMBL" id="JAANOU010000001">
    <property type="protein sequence ID" value="NIH81990.1"/>
    <property type="molecule type" value="Genomic_DNA"/>
</dbReference>
<gene>
    <name evidence="2" type="ORF">FHX46_004520</name>
</gene>
<evidence type="ECO:0000313" key="2">
    <source>
        <dbReference type="EMBL" id="NIH81990.1"/>
    </source>
</evidence>
<reference evidence="2 3" key="1">
    <citation type="submission" date="2020-03" db="EMBL/GenBank/DDBJ databases">
        <title>Sequencing the genomes of 1000 actinobacteria strains.</title>
        <authorList>
            <person name="Klenk H.-P."/>
        </authorList>
    </citation>
    <scope>NUCLEOTIDE SEQUENCE [LARGE SCALE GENOMIC DNA]</scope>
    <source>
        <strain evidence="2 3">DSM 45668</strain>
    </source>
</reference>
<evidence type="ECO:0000313" key="3">
    <source>
        <dbReference type="Proteomes" id="UP000754495"/>
    </source>
</evidence>
<evidence type="ECO:0000256" key="1">
    <source>
        <dbReference type="SAM" id="MobiDB-lite"/>
    </source>
</evidence>
<proteinExistence type="predicted"/>
<sequence length="35" mass="3448">MAAAVAGGPVAARRDRPHGQPAASTGLPNCAEYSP</sequence>